<organism evidence="8 9">
    <name type="scientific">Neodrepanis coruscans</name>
    <name type="common">wattled asity</name>
    <dbReference type="NCBI Taxonomy" id="254563"/>
    <lineage>
        <taxon>Eukaryota</taxon>
        <taxon>Metazoa</taxon>
        <taxon>Chordata</taxon>
        <taxon>Craniata</taxon>
        <taxon>Vertebrata</taxon>
        <taxon>Euteleostomi</taxon>
        <taxon>Archelosauria</taxon>
        <taxon>Archosauria</taxon>
        <taxon>Dinosauria</taxon>
        <taxon>Saurischia</taxon>
        <taxon>Theropoda</taxon>
        <taxon>Coelurosauria</taxon>
        <taxon>Aves</taxon>
        <taxon>Neognathae</taxon>
        <taxon>Neoaves</taxon>
        <taxon>Telluraves</taxon>
        <taxon>Australaves</taxon>
        <taxon>Passeriformes</taxon>
        <taxon>Philepittidae</taxon>
        <taxon>Neodrepanis</taxon>
    </lineage>
</organism>
<evidence type="ECO:0000256" key="4">
    <source>
        <dbReference type="ARBA" id="ARBA00043952"/>
    </source>
</evidence>
<evidence type="ECO:0000256" key="2">
    <source>
        <dbReference type="ARBA" id="ARBA00022786"/>
    </source>
</evidence>
<name>A0A7L2RLE8_9PASS</name>
<dbReference type="InterPro" id="IPR035985">
    <property type="entry name" value="Ubiquitin-activating_enz"/>
</dbReference>
<feature type="transmembrane region" description="Helical" evidence="6">
    <location>
        <begin position="258"/>
        <end position="279"/>
    </location>
</feature>
<dbReference type="PROSITE" id="PS00865">
    <property type="entry name" value="UBIQUITIN_ACTIVAT_2"/>
    <property type="match status" value="1"/>
</dbReference>
<comment type="pathway">
    <text evidence="4">Protein modification.</text>
</comment>
<feature type="domain" description="THIF-type NAD/FAD binding fold" evidence="7">
    <location>
        <begin position="1"/>
        <end position="290"/>
    </location>
</feature>
<evidence type="ECO:0000256" key="1">
    <source>
        <dbReference type="ARBA" id="ARBA00022741"/>
    </source>
</evidence>
<keyword evidence="3" id="KW-0067">ATP-binding</keyword>
<protein>
    <submittedName>
        <fullName evidence="8">SAE2 enzyme</fullName>
    </submittedName>
</protein>
<evidence type="ECO:0000259" key="7">
    <source>
        <dbReference type="Pfam" id="PF00899"/>
    </source>
</evidence>
<evidence type="ECO:0000313" key="9">
    <source>
        <dbReference type="Proteomes" id="UP000560066"/>
    </source>
</evidence>
<dbReference type="OrthoDB" id="10255449at2759"/>
<dbReference type="EMBL" id="VYZS01053122">
    <property type="protein sequence ID" value="NXS09267.1"/>
    <property type="molecule type" value="Genomic_DNA"/>
</dbReference>
<dbReference type="PROSITE" id="PS00536">
    <property type="entry name" value="UBIQUITIN_ACTIVAT_1"/>
    <property type="match status" value="1"/>
</dbReference>
<dbReference type="GO" id="GO:0019948">
    <property type="term" value="F:SUMO activating enzyme activity"/>
    <property type="evidence" value="ECO:0007669"/>
    <property type="project" value="TreeGrafter"/>
</dbReference>
<dbReference type="FunFam" id="1.10.10.520:FF:000002">
    <property type="entry name" value="SUMO-activating enzyme subunit 2"/>
    <property type="match status" value="1"/>
</dbReference>
<dbReference type="GO" id="GO:0031510">
    <property type="term" value="C:SUMO activating enzyme complex"/>
    <property type="evidence" value="ECO:0007669"/>
    <property type="project" value="TreeGrafter"/>
</dbReference>
<comment type="caution">
    <text evidence="8">The sequence shown here is derived from an EMBL/GenBank/DDBJ whole genome shotgun (WGS) entry which is preliminary data.</text>
</comment>
<dbReference type="Proteomes" id="UP000560066">
    <property type="component" value="Unassembled WGS sequence"/>
</dbReference>
<keyword evidence="6" id="KW-1133">Transmembrane helix</keyword>
<reference evidence="8 9" key="1">
    <citation type="submission" date="2019-09" db="EMBL/GenBank/DDBJ databases">
        <title>Bird 10,000 Genomes (B10K) Project - Family phase.</title>
        <authorList>
            <person name="Zhang G."/>
        </authorList>
    </citation>
    <scope>NUCLEOTIDE SEQUENCE [LARGE SCALE GENOMIC DNA]</scope>
    <source>
        <strain evidence="8">B10K-DU-002-79</strain>
    </source>
</reference>
<feature type="active site" description="Glycyl thioester intermediate" evidence="5">
    <location>
        <position position="54"/>
    </location>
</feature>
<keyword evidence="9" id="KW-1185">Reference proteome</keyword>
<dbReference type="PANTHER" id="PTHR10953">
    <property type="entry name" value="UBIQUITIN-ACTIVATING ENZYME E1"/>
    <property type="match status" value="1"/>
</dbReference>
<dbReference type="GO" id="GO:0016925">
    <property type="term" value="P:protein sumoylation"/>
    <property type="evidence" value="ECO:0007669"/>
    <property type="project" value="TreeGrafter"/>
</dbReference>
<dbReference type="InterPro" id="IPR033127">
    <property type="entry name" value="UBQ-activ_enz_E1_Cys_AS"/>
</dbReference>
<evidence type="ECO:0000256" key="3">
    <source>
        <dbReference type="ARBA" id="ARBA00022840"/>
    </source>
</evidence>
<evidence type="ECO:0000256" key="6">
    <source>
        <dbReference type="SAM" id="Phobius"/>
    </source>
</evidence>
<keyword evidence="1" id="KW-0547">Nucleotide-binding</keyword>
<feature type="non-terminal residue" evidence="8">
    <location>
        <position position="317"/>
    </location>
</feature>
<dbReference type="PANTHER" id="PTHR10953:SF5">
    <property type="entry name" value="SUMO-ACTIVATING ENZYME SUBUNIT 2"/>
    <property type="match status" value="1"/>
</dbReference>
<keyword evidence="6" id="KW-0472">Membrane</keyword>
<feature type="non-terminal residue" evidence="8">
    <location>
        <position position="1"/>
    </location>
</feature>
<keyword evidence="6" id="KW-0812">Transmembrane</keyword>
<dbReference type="InterPro" id="IPR018074">
    <property type="entry name" value="UBQ-activ_enz_E1_CS"/>
</dbReference>
<dbReference type="AlphaFoldDB" id="A0A7L2RLE8"/>
<dbReference type="InterPro" id="IPR045886">
    <property type="entry name" value="ThiF/MoeB/HesA"/>
</dbReference>
<dbReference type="SUPFAM" id="SSF69572">
    <property type="entry name" value="Activating enzymes of the ubiquitin-like proteins"/>
    <property type="match status" value="1"/>
</dbReference>
<evidence type="ECO:0000256" key="5">
    <source>
        <dbReference type="PROSITE-ProRule" id="PRU10132"/>
    </source>
</evidence>
<dbReference type="GO" id="GO:0005524">
    <property type="term" value="F:ATP binding"/>
    <property type="evidence" value="ECO:0007669"/>
    <property type="project" value="UniProtKB-KW"/>
</dbReference>
<accession>A0A7L2RLE8</accession>
<keyword evidence="2" id="KW-0833">Ubl conjugation pathway</keyword>
<sequence length="317" mass="35087">AARNHVNRMCLAADIPLIESGTAGYLGQVTVIKKGVTECYECQPKPTQKTFPGCTIRNTPSEPIHCIVWAKYLFNQLFGEEDADQEVSPDRADPEAAWEPAEAEARALAANEDGEIKRVSTKEWAKSTGYDPVKLFTKLFKDDIRYLLTMDKLWRKRKAPVPLDWAEVQKQEQNISDQQNESSAVLKDQQVLNVRSYADLFSKSVKTLSLLLAEKADGEALIWDKDEPSSMDFVTSAANLRMHVFGMNMKSRFDIKSMAGNIIPAIATTNAVIAGLIVLEGLKILSGKIDQCRTVNLSEQAAKPQEEAVGSLCFGST</sequence>
<dbReference type="GO" id="GO:0005737">
    <property type="term" value="C:cytoplasm"/>
    <property type="evidence" value="ECO:0007669"/>
    <property type="project" value="TreeGrafter"/>
</dbReference>
<evidence type="ECO:0000313" key="8">
    <source>
        <dbReference type="EMBL" id="NXS09267.1"/>
    </source>
</evidence>
<dbReference type="InterPro" id="IPR000594">
    <property type="entry name" value="ThiF_NAD_FAD-bd"/>
</dbReference>
<dbReference type="Pfam" id="PF00899">
    <property type="entry name" value="ThiF"/>
    <property type="match status" value="1"/>
</dbReference>
<dbReference type="InterPro" id="IPR023318">
    <property type="entry name" value="Ub_act_enz_dom_a_sf"/>
</dbReference>
<gene>
    <name evidence="8" type="primary">Uba2_0</name>
    <name evidence="8" type="ORF">NEOCOR_R02889</name>
</gene>
<proteinExistence type="predicted"/>
<dbReference type="Gene3D" id="1.10.10.520">
    <property type="entry name" value="Ubiquitin activating enzymes (Uba3). Chain: B, domain 2"/>
    <property type="match status" value="1"/>
</dbReference>